<dbReference type="Proteomes" id="UP001268256">
    <property type="component" value="Unassembled WGS sequence"/>
</dbReference>
<organism evidence="2 3">
    <name type="scientific">Pseudocalidococcus azoricus BACA0444</name>
    <dbReference type="NCBI Taxonomy" id="2918990"/>
    <lineage>
        <taxon>Bacteria</taxon>
        <taxon>Bacillati</taxon>
        <taxon>Cyanobacteriota</taxon>
        <taxon>Cyanophyceae</taxon>
        <taxon>Acaryochloridales</taxon>
        <taxon>Thermosynechococcaceae</taxon>
        <taxon>Pseudocalidococcus</taxon>
        <taxon>Pseudocalidococcus azoricus</taxon>
    </lineage>
</organism>
<accession>A0AAE4JXX8</accession>
<dbReference type="SUPFAM" id="SSF53474">
    <property type="entry name" value="alpha/beta-Hydrolases"/>
    <property type="match status" value="1"/>
</dbReference>
<dbReference type="AlphaFoldDB" id="A0AAE4JXX8"/>
<dbReference type="RefSeq" id="WP_322877646.1">
    <property type="nucleotide sequence ID" value="NZ_JAVMIP010000003.1"/>
</dbReference>
<evidence type="ECO:0000313" key="3">
    <source>
        <dbReference type="Proteomes" id="UP001268256"/>
    </source>
</evidence>
<dbReference type="InterPro" id="IPR000073">
    <property type="entry name" value="AB_hydrolase_1"/>
</dbReference>
<name>A0AAE4JXX8_9CYAN</name>
<proteinExistence type="predicted"/>
<dbReference type="PRINTS" id="PR00111">
    <property type="entry name" value="ABHYDROLASE"/>
</dbReference>
<dbReference type="InterPro" id="IPR029058">
    <property type="entry name" value="AB_hydrolase_fold"/>
</dbReference>
<dbReference type="PANTHER" id="PTHR43689">
    <property type="entry name" value="HYDROLASE"/>
    <property type="match status" value="1"/>
</dbReference>
<dbReference type="GO" id="GO:0016787">
    <property type="term" value="F:hydrolase activity"/>
    <property type="evidence" value="ECO:0007669"/>
    <property type="project" value="UniProtKB-KW"/>
</dbReference>
<keyword evidence="2" id="KW-0378">Hydrolase</keyword>
<reference evidence="3" key="1">
    <citation type="submission" date="2023-07" db="EMBL/GenBank/DDBJ databases">
        <authorList>
            <person name="Luz R."/>
            <person name="Cordeiro R."/>
            <person name="Fonseca A."/>
            <person name="Goncalves V."/>
        </authorList>
    </citation>
    <scope>NUCLEOTIDE SEQUENCE [LARGE SCALE GENOMIC DNA]</scope>
    <source>
        <strain evidence="3">BACA0444</strain>
    </source>
</reference>
<dbReference type="PANTHER" id="PTHR43689:SF8">
    <property type="entry name" value="ALPHA_BETA-HYDROLASES SUPERFAMILY PROTEIN"/>
    <property type="match status" value="1"/>
</dbReference>
<evidence type="ECO:0000313" key="2">
    <source>
        <dbReference type="EMBL" id="MDS3860369.1"/>
    </source>
</evidence>
<keyword evidence="3" id="KW-1185">Reference proteome</keyword>
<comment type="caution">
    <text evidence="2">The sequence shown here is derived from an EMBL/GenBank/DDBJ whole genome shotgun (WGS) entry which is preliminary data.</text>
</comment>
<evidence type="ECO:0000259" key="1">
    <source>
        <dbReference type="Pfam" id="PF12697"/>
    </source>
</evidence>
<dbReference type="Gene3D" id="3.40.50.1820">
    <property type="entry name" value="alpha/beta hydrolase"/>
    <property type="match status" value="1"/>
</dbReference>
<protein>
    <submittedName>
        <fullName evidence="2">Alpha/beta hydrolase</fullName>
    </submittedName>
</protein>
<sequence>MELAPGFSRQSLLTDLGRVAYARGGPEITVANTPLTTLLFLHGFGGGSSSYEWSLVYPAFAAHYRVIAPDLIGWGDSEHPRRDYTDLDYLQLLETLISHFAETGPIVVIASSLTAGLVIRAAIAIPEKLQALILFHPSGLSDFGQDFRDTWLAQLIATPGLDQVVYRFGIATEFGIQTFMGQRQFANPEQISPAMVKAYLRSAEMENADCAALAFVRGDLCFDLADYLPTLTTPTFFIWGSEAQLSSLSLGQELAKLNPQAIREFITLPNVGITPQLEVPAVTIGLIHRCLGKIEGLVIDIPRHD</sequence>
<dbReference type="EMBL" id="JAVMIP010000003">
    <property type="protein sequence ID" value="MDS3860369.1"/>
    <property type="molecule type" value="Genomic_DNA"/>
</dbReference>
<feature type="domain" description="AB hydrolase-1" evidence="1">
    <location>
        <begin position="38"/>
        <end position="275"/>
    </location>
</feature>
<gene>
    <name evidence="2" type="ORF">RIF25_06060</name>
</gene>
<dbReference type="Pfam" id="PF12697">
    <property type="entry name" value="Abhydrolase_6"/>
    <property type="match status" value="1"/>
</dbReference>